<dbReference type="InterPro" id="IPR002201">
    <property type="entry name" value="Glyco_trans_9"/>
</dbReference>
<dbReference type="CDD" id="cd03789">
    <property type="entry name" value="GT9_LPS_heptosyltransferase"/>
    <property type="match status" value="1"/>
</dbReference>
<dbReference type="Pfam" id="PF01075">
    <property type="entry name" value="Glyco_transf_9"/>
    <property type="match status" value="1"/>
</dbReference>
<evidence type="ECO:0000313" key="3">
    <source>
        <dbReference type="EMBL" id="SUP40328.1"/>
    </source>
</evidence>
<gene>
    <name evidence="3" type="primary">rfaQ_2</name>
    <name evidence="3" type="ORF">NCTC12020_00270</name>
</gene>
<protein>
    <submittedName>
        <fullName evidence="3">Lipopolysaccharide core heptosyltransferase rfaQ</fullName>
        <ecNumber evidence="3">2.-.-.-</ecNumber>
    </submittedName>
</protein>
<keyword evidence="2 3" id="KW-0808">Transferase</keyword>
<dbReference type="GO" id="GO:0005829">
    <property type="term" value="C:cytosol"/>
    <property type="evidence" value="ECO:0007669"/>
    <property type="project" value="TreeGrafter"/>
</dbReference>
<dbReference type="EC" id="2.-.-.-" evidence="3"/>
<dbReference type="OrthoDB" id="9768048at2"/>
<evidence type="ECO:0000256" key="1">
    <source>
        <dbReference type="ARBA" id="ARBA00022676"/>
    </source>
</evidence>
<accession>A0A380NHC5</accession>
<evidence type="ECO:0000313" key="4">
    <source>
        <dbReference type="Proteomes" id="UP000255367"/>
    </source>
</evidence>
<proteinExistence type="predicted"/>
<dbReference type="Gene3D" id="3.40.50.2000">
    <property type="entry name" value="Glycogen Phosphorylase B"/>
    <property type="match status" value="2"/>
</dbReference>
<sequence>MELNHKRIVVTFLMHLGDVILTTPFLHALRQAAPDSHITFVMDRKLKEVMQYNPNIDRIVCIDKKGRDNSIAALQNIAKYVRQSGGKPDVVINLHPNERTSFFAWALHGKVTTGMSHFLFRPFMTKYTRLDRKTRHAADMYINVLEQLGVTDTSNKGLEIYTSPEWEKTVAAFYQKHGVSDVDTVIGFNVGSAVPEKRWPQERFAQVADYFCEKGYKVVFFGGPMDVDMVDSVVVHMHHTPIVATGQFSLGELAAAIHRCSLFITNDSGPMHVAVSQHVPLVALYGPSNPKFYGPYTKNCVVLESMETYEVGKSMKQVIKEGKYKGLSVISVDSVIEAAQSLLCETGNEDS</sequence>
<evidence type="ECO:0000256" key="2">
    <source>
        <dbReference type="ARBA" id="ARBA00022679"/>
    </source>
</evidence>
<reference evidence="3 4" key="1">
    <citation type="submission" date="2018-06" db="EMBL/GenBank/DDBJ databases">
        <authorList>
            <consortium name="Pathogen Informatics"/>
            <person name="Doyle S."/>
        </authorList>
    </citation>
    <scope>NUCLEOTIDE SEQUENCE [LARGE SCALE GENOMIC DNA]</scope>
    <source>
        <strain evidence="3 4">NCTC12020</strain>
    </source>
</reference>
<dbReference type="RefSeq" id="WP_115309533.1">
    <property type="nucleotide sequence ID" value="NZ_UHIO01000001.1"/>
</dbReference>
<dbReference type="EMBL" id="UHIO01000001">
    <property type="protein sequence ID" value="SUP40328.1"/>
    <property type="molecule type" value="Genomic_DNA"/>
</dbReference>
<dbReference type="SUPFAM" id="SSF53756">
    <property type="entry name" value="UDP-Glycosyltransferase/glycogen phosphorylase"/>
    <property type="match status" value="1"/>
</dbReference>
<dbReference type="GO" id="GO:0008713">
    <property type="term" value="F:ADP-heptose-lipopolysaccharide heptosyltransferase activity"/>
    <property type="evidence" value="ECO:0007669"/>
    <property type="project" value="TreeGrafter"/>
</dbReference>
<organism evidence="3 4">
    <name type="scientific">Veillonella criceti</name>
    <dbReference type="NCBI Taxonomy" id="103891"/>
    <lineage>
        <taxon>Bacteria</taxon>
        <taxon>Bacillati</taxon>
        <taxon>Bacillota</taxon>
        <taxon>Negativicutes</taxon>
        <taxon>Veillonellales</taxon>
        <taxon>Veillonellaceae</taxon>
        <taxon>Veillonella</taxon>
    </lineage>
</organism>
<dbReference type="InterPro" id="IPR051199">
    <property type="entry name" value="LPS_LOS_Heptosyltrfase"/>
</dbReference>
<name>A0A380NHC5_9FIRM</name>
<dbReference type="AlphaFoldDB" id="A0A380NHC5"/>
<dbReference type="Proteomes" id="UP000255367">
    <property type="component" value="Unassembled WGS sequence"/>
</dbReference>
<dbReference type="PANTHER" id="PTHR30160:SF1">
    <property type="entry name" value="LIPOPOLYSACCHARIDE 1,2-N-ACETYLGLUCOSAMINETRANSFERASE-RELATED"/>
    <property type="match status" value="1"/>
</dbReference>
<keyword evidence="1" id="KW-0328">Glycosyltransferase</keyword>
<dbReference type="PANTHER" id="PTHR30160">
    <property type="entry name" value="TETRAACYLDISACCHARIDE 4'-KINASE-RELATED"/>
    <property type="match status" value="1"/>
</dbReference>
<keyword evidence="4" id="KW-1185">Reference proteome</keyword>
<dbReference type="GO" id="GO:0009244">
    <property type="term" value="P:lipopolysaccharide core region biosynthetic process"/>
    <property type="evidence" value="ECO:0007669"/>
    <property type="project" value="TreeGrafter"/>
</dbReference>